<sequence>MSELLDYWPSAERVNECLRTEAETIDEALLLAVHEPATLRRRAAHTGLEVDATEKDLLDALMRPSNDGSAVLVAITGASGVGKSHMVRWLRAQLLRHPMRDRLVIVSIPKTASLRQVVERMLEPLGGQAYAAIKNDLDRAVEALKPTQAAELLATTLAGELETFASNLQEEVRANSVAREHAPRINIARKVRTLVRDPQVRDSWLQEVMIRIIQSSLDGAADPDQRRFHARDFVPPPTIANNTFQPETNSVLTFLARNDGADRTAAAEILQEVLDPALRSVFGFTETFRQKTIQEIVGDIRRQLLAEKRELVLLVEDLAALAGIQQPLLDIVIAESDDQGRRVRAPIRTALAVTDGFLPGRQTLLTRAKAEWVIPSEGLADEVVVARLVRLTGRYLNAARWGLGVLKKRFAEVPPDEQNLYTWVPVFDEDLEAASADQLEAFGKTKAKHALFPFSEVAVRSFAEQALKRGGQWVFNPRAYIDAVLHPVLKQRNLFARGQFPAALPADLRVVSEVGLALSYKGYSPAELKQVEAAVFYWAGNPDSLSKTAPVSKQVFDALNVKWPFDSSAVPGRPPVKKPPIDGVGTGQGPQSPVPPPAPPPPAPGPEVSDFAKALESWGPTTRLTGTVPNRVRKLLEDSLNQRIDPDLLRLHGEKVDSKWFWLPPSTTTSNPSAGIVIRVAAVDQPIPPLVIGGLRALDRWDLRKQNWDYEGAEDDYAAAHALLDVLEPQTTDQLSERAVADVAVLSVALHRQGLLLGLSRSAEPDATRALKQLAQPAVSNPPMDLATDTNPFVRRVTEFRTEAARARTVLQDQLRFRLGCYQGNTGGKVLAVDTQRFKQAWKAPTPKIFALTLKSKEAVGADAADALERMSNASLTQVLAALQKAQELYRPRIAEAFDDDHARVAWRTHMLDTLEQSRTLSLWPSECNEKHVRKAIEELSSDGLEGLFKRARQFSPPDDSQSLDVRLEGWSSMQLPDLKHVAESVDTLEHYFSALERTCGKQTDSFSDEALVQREAFINSLGWEA</sequence>
<protein>
    <submittedName>
        <fullName evidence="3">Protein DpdH</fullName>
    </submittedName>
</protein>
<dbReference type="EMBL" id="JBBKZV010000057">
    <property type="protein sequence ID" value="MEJ8827219.1"/>
    <property type="molecule type" value="Genomic_DNA"/>
</dbReference>
<gene>
    <name evidence="3" type="primary">dpdH</name>
    <name evidence="3" type="ORF">WKW80_35435</name>
</gene>
<feature type="compositionally biased region" description="Pro residues" evidence="1">
    <location>
        <begin position="592"/>
        <end position="605"/>
    </location>
</feature>
<comment type="caution">
    <text evidence="3">The sequence shown here is derived from an EMBL/GenBank/DDBJ whole genome shotgun (WGS) entry which is preliminary data.</text>
</comment>
<dbReference type="InterPro" id="IPR027417">
    <property type="entry name" value="P-loop_NTPase"/>
</dbReference>
<accession>A0ABU8WB03</accession>
<dbReference type="Gene3D" id="3.40.50.300">
    <property type="entry name" value="P-loop containing nucleotide triphosphate hydrolases"/>
    <property type="match status" value="1"/>
</dbReference>
<keyword evidence="4" id="KW-1185">Reference proteome</keyword>
<dbReference type="SUPFAM" id="SSF52540">
    <property type="entry name" value="P-loop containing nucleoside triphosphate hydrolases"/>
    <property type="match status" value="1"/>
</dbReference>
<dbReference type="Proteomes" id="UP001363010">
    <property type="component" value="Unassembled WGS sequence"/>
</dbReference>
<evidence type="ECO:0000313" key="4">
    <source>
        <dbReference type="Proteomes" id="UP001363010"/>
    </source>
</evidence>
<dbReference type="InterPro" id="IPR049945">
    <property type="entry name" value="AAA_22"/>
</dbReference>
<feature type="region of interest" description="Disordered" evidence="1">
    <location>
        <begin position="569"/>
        <end position="608"/>
    </location>
</feature>
<dbReference type="Pfam" id="PF13401">
    <property type="entry name" value="AAA_22"/>
    <property type="match status" value="1"/>
</dbReference>
<proteinExistence type="predicted"/>
<dbReference type="NCBIfam" id="NF041065">
    <property type="entry name" value="DpdH"/>
    <property type="match status" value="1"/>
</dbReference>
<dbReference type="RefSeq" id="WP_340368249.1">
    <property type="nucleotide sequence ID" value="NZ_JBBKZV010000057.1"/>
</dbReference>
<evidence type="ECO:0000259" key="2">
    <source>
        <dbReference type="Pfam" id="PF13401"/>
    </source>
</evidence>
<reference evidence="3 4" key="1">
    <citation type="submission" date="2024-03" db="EMBL/GenBank/DDBJ databases">
        <title>Novel species of the genus Variovorax.</title>
        <authorList>
            <person name="Liu Q."/>
            <person name="Xin Y.-H."/>
        </authorList>
    </citation>
    <scope>NUCLEOTIDE SEQUENCE [LARGE SCALE GENOMIC DNA]</scope>
    <source>
        <strain evidence="3 4">KACC 18501</strain>
    </source>
</reference>
<name>A0ABU8WB03_9BURK</name>
<feature type="domain" description="ORC1/DEAH AAA+ ATPase" evidence="2">
    <location>
        <begin position="72"/>
        <end position="146"/>
    </location>
</feature>
<evidence type="ECO:0000313" key="3">
    <source>
        <dbReference type="EMBL" id="MEJ8827219.1"/>
    </source>
</evidence>
<evidence type="ECO:0000256" key="1">
    <source>
        <dbReference type="SAM" id="MobiDB-lite"/>
    </source>
</evidence>
<organism evidence="3 4">
    <name type="scientific">Variovorax humicola</name>
    <dbReference type="NCBI Taxonomy" id="1769758"/>
    <lineage>
        <taxon>Bacteria</taxon>
        <taxon>Pseudomonadati</taxon>
        <taxon>Pseudomonadota</taxon>
        <taxon>Betaproteobacteria</taxon>
        <taxon>Burkholderiales</taxon>
        <taxon>Comamonadaceae</taxon>
        <taxon>Variovorax</taxon>
    </lineage>
</organism>